<evidence type="ECO:0000256" key="1">
    <source>
        <dbReference type="SAM" id="Coils"/>
    </source>
</evidence>
<gene>
    <name evidence="2" type="ORF">Tci_029738</name>
</gene>
<comment type="caution">
    <text evidence="2">The sequence shown here is derived from an EMBL/GenBank/DDBJ whole genome shotgun (WGS) entry which is preliminary data.</text>
</comment>
<accession>A0A6L2L9A7</accession>
<organism evidence="2">
    <name type="scientific">Tanacetum cinerariifolium</name>
    <name type="common">Dalmatian daisy</name>
    <name type="synonym">Chrysanthemum cinerariifolium</name>
    <dbReference type="NCBI Taxonomy" id="118510"/>
    <lineage>
        <taxon>Eukaryota</taxon>
        <taxon>Viridiplantae</taxon>
        <taxon>Streptophyta</taxon>
        <taxon>Embryophyta</taxon>
        <taxon>Tracheophyta</taxon>
        <taxon>Spermatophyta</taxon>
        <taxon>Magnoliopsida</taxon>
        <taxon>eudicotyledons</taxon>
        <taxon>Gunneridae</taxon>
        <taxon>Pentapetalae</taxon>
        <taxon>asterids</taxon>
        <taxon>campanulids</taxon>
        <taxon>Asterales</taxon>
        <taxon>Asteraceae</taxon>
        <taxon>Asteroideae</taxon>
        <taxon>Anthemideae</taxon>
        <taxon>Anthemidinae</taxon>
        <taxon>Tanacetum</taxon>
    </lineage>
</organism>
<reference evidence="2" key="1">
    <citation type="journal article" date="2019" name="Sci. Rep.">
        <title>Draft genome of Tanacetum cinerariifolium, the natural source of mosquito coil.</title>
        <authorList>
            <person name="Yamashiro T."/>
            <person name="Shiraishi A."/>
            <person name="Satake H."/>
            <person name="Nakayama K."/>
        </authorList>
    </citation>
    <scope>NUCLEOTIDE SEQUENCE</scope>
</reference>
<feature type="coiled-coil region" evidence="1">
    <location>
        <begin position="328"/>
        <end position="405"/>
    </location>
</feature>
<evidence type="ECO:0008006" key="3">
    <source>
        <dbReference type="Google" id="ProtNLM"/>
    </source>
</evidence>
<dbReference type="AlphaFoldDB" id="A0A6L2L9A7"/>
<evidence type="ECO:0000313" key="2">
    <source>
        <dbReference type="EMBL" id="GEU57760.1"/>
    </source>
</evidence>
<name>A0A6L2L9A7_TANCI</name>
<keyword evidence="1" id="KW-0175">Coiled coil</keyword>
<dbReference type="EMBL" id="BKCJ010003888">
    <property type="protein sequence ID" value="GEU57760.1"/>
    <property type="molecule type" value="Genomic_DNA"/>
</dbReference>
<proteinExistence type="predicted"/>
<sequence>MDSIIPLGQKNTLAEYMILFGADNRPPMLDKDLYDSWKSQMELYMQSREHGRMILDSIKNGPLIWPTIEENAINIILQDLPADIYSLVNHHRFAIDLWERVQLLMQGISLTKQERECKLYDAFEKFTYIKRETLHKYYLSFTQLINDMNIYNMRTEEFQVNTKFLNSLPPKWGKFMTDVKLVKDLHTTNFDQLHPYLEQHKLHANEVRLLCERNQDPLAFVANQKMTSPHFNTYQDDLIACLKKAMAFLTVVASSRFPSTNNQLRTSLNPRNQATIKDADMKGLLNITTIKTEDLDTYDYDCDDISNAQAVLMAYISNYGSDVILEVKAKKEQNNESVTDELERYKERVKTFEQHLNIDLGGHERMIDSKMDDMIKEKLALKEQVDSLEQNLSKQINEKECLLQTFTAFKRESKEDEAKNIENEIDLE</sequence>
<protein>
    <recommendedName>
        <fullName evidence="3">Integrase, catalytic region, zinc finger, CCHC-type, peptidase aspartic, catalytic</fullName>
    </recommendedName>
</protein>
<dbReference type="Pfam" id="PF14223">
    <property type="entry name" value="Retrotran_gag_2"/>
    <property type="match status" value="1"/>
</dbReference>